<dbReference type="PROSITE" id="PS50005">
    <property type="entry name" value="TPR"/>
    <property type="match status" value="1"/>
</dbReference>
<keyword evidence="1" id="KW-0677">Repeat</keyword>
<evidence type="ECO:0000256" key="3">
    <source>
        <dbReference type="PROSITE-ProRule" id="PRU00339"/>
    </source>
</evidence>
<feature type="region of interest" description="Disordered" evidence="4">
    <location>
        <begin position="1"/>
        <end position="26"/>
    </location>
</feature>
<reference evidence="5 6" key="1">
    <citation type="submission" date="2019-03" db="EMBL/GenBank/DDBJ databases">
        <title>Deep-cultivation of Planctomycetes and their phenomic and genomic characterization uncovers novel biology.</title>
        <authorList>
            <person name="Wiegand S."/>
            <person name="Jogler M."/>
            <person name="Boedeker C."/>
            <person name="Pinto D."/>
            <person name="Vollmers J."/>
            <person name="Rivas-Marin E."/>
            <person name="Kohn T."/>
            <person name="Peeters S.H."/>
            <person name="Heuer A."/>
            <person name="Rast P."/>
            <person name="Oberbeckmann S."/>
            <person name="Bunk B."/>
            <person name="Jeske O."/>
            <person name="Meyerdierks A."/>
            <person name="Storesund J.E."/>
            <person name="Kallscheuer N."/>
            <person name="Luecker S."/>
            <person name="Lage O.M."/>
            <person name="Pohl T."/>
            <person name="Merkel B.J."/>
            <person name="Hornburger P."/>
            <person name="Mueller R.-W."/>
            <person name="Bruemmer F."/>
            <person name="Labrenz M."/>
            <person name="Spormann A.M."/>
            <person name="Op den Camp H."/>
            <person name="Overmann J."/>
            <person name="Amann R."/>
            <person name="Jetten M.S.M."/>
            <person name="Mascher T."/>
            <person name="Medema M.H."/>
            <person name="Devos D.P."/>
            <person name="Kaster A.-K."/>
            <person name="Ovreas L."/>
            <person name="Rohde M."/>
            <person name="Galperin M.Y."/>
            <person name="Jogler C."/>
        </authorList>
    </citation>
    <scope>NUCLEOTIDE SEQUENCE [LARGE SCALE GENOMIC DNA]</scope>
    <source>
        <strain evidence="5 6">Enr13</strain>
    </source>
</reference>
<organism evidence="5 6">
    <name type="scientific">Stieleria neptunia</name>
    <dbReference type="NCBI Taxonomy" id="2527979"/>
    <lineage>
        <taxon>Bacteria</taxon>
        <taxon>Pseudomonadati</taxon>
        <taxon>Planctomycetota</taxon>
        <taxon>Planctomycetia</taxon>
        <taxon>Pirellulales</taxon>
        <taxon>Pirellulaceae</taxon>
        <taxon>Stieleria</taxon>
    </lineage>
</organism>
<dbReference type="PROSITE" id="PS50293">
    <property type="entry name" value="TPR_REGION"/>
    <property type="match status" value="1"/>
</dbReference>
<protein>
    <submittedName>
        <fullName evidence="5">Cellulose synthase subunit BcsC</fullName>
    </submittedName>
</protein>
<dbReference type="SMART" id="SM00028">
    <property type="entry name" value="TPR"/>
    <property type="match status" value="6"/>
</dbReference>
<dbReference type="Pfam" id="PF13432">
    <property type="entry name" value="TPR_16"/>
    <property type="match status" value="2"/>
</dbReference>
<keyword evidence="2 3" id="KW-0802">TPR repeat</keyword>
<dbReference type="PANTHER" id="PTHR44858">
    <property type="entry name" value="TETRATRICOPEPTIDE REPEAT PROTEIN 6"/>
    <property type="match status" value="1"/>
</dbReference>
<dbReference type="RefSeq" id="WP_145390871.1">
    <property type="nucleotide sequence ID" value="NZ_CP037423.1"/>
</dbReference>
<gene>
    <name evidence="5" type="ORF">Enr13x_65850</name>
</gene>
<accession>A0A518I0P2</accession>
<feature type="repeat" description="TPR" evidence="3">
    <location>
        <begin position="207"/>
        <end position="240"/>
    </location>
</feature>
<dbReference type="AlphaFoldDB" id="A0A518I0P2"/>
<dbReference type="Pfam" id="PF00515">
    <property type="entry name" value="TPR_1"/>
    <property type="match status" value="1"/>
</dbReference>
<dbReference type="PANTHER" id="PTHR44858:SF1">
    <property type="entry name" value="UDP-N-ACETYLGLUCOSAMINE--PEPTIDE N-ACETYLGLUCOSAMINYLTRANSFERASE SPINDLY-RELATED"/>
    <property type="match status" value="1"/>
</dbReference>
<evidence type="ECO:0000256" key="1">
    <source>
        <dbReference type="ARBA" id="ARBA00022737"/>
    </source>
</evidence>
<dbReference type="OrthoDB" id="9767410at2"/>
<dbReference type="Gene3D" id="1.25.40.10">
    <property type="entry name" value="Tetratricopeptide repeat domain"/>
    <property type="match status" value="2"/>
</dbReference>
<keyword evidence="6" id="KW-1185">Reference proteome</keyword>
<evidence type="ECO:0000256" key="2">
    <source>
        <dbReference type="ARBA" id="ARBA00022803"/>
    </source>
</evidence>
<dbReference type="KEGG" id="snep:Enr13x_65850"/>
<dbReference type="Proteomes" id="UP000319004">
    <property type="component" value="Chromosome"/>
</dbReference>
<sequence length="372" mass="41214">MTRVRSIHRPNPTLAAPPRDTGTRQRVRVGQRGDAFFGGRARALRCFGKDAEPEGSRPAANNLRNTGKKCFTALPVAVVLLSWLCCTAGCRAIHGIGESRQSIAARKLSRQGLQKMRVGKWTDAEQLFGEALALSDKDDRAHRGLAETYWNRGQRVSAIEHMEKAVALSAGDPRLVGRLGEMYLQEGQLEKAVTQSEIALASERNSAEIWTLRGDCLRQKGNEEEALAAYHRALALQPDYIDAKLHVAELYLNGNQYDRILATLDQLDPVGDESAAPTRVHMLRGIAMRNLNRPELAAKHFAKAAESDPRRAEPHLQLAAIELEKGRPDQASRSIARAFELDPQLVETSGWNAYLMSPEQLAAQQSDDETRR</sequence>
<dbReference type="InterPro" id="IPR011990">
    <property type="entry name" value="TPR-like_helical_dom_sf"/>
</dbReference>
<dbReference type="SUPFAM" id="SSF48452">
    <property type="entry name" value="TPR-like"/>
    <property type="match status" value="2"/>
</dbReference>
<dbReference type="InterPro" id="IPR050498">
    <property type="entry name" value="Ycf3"/>
</dbReference>
<dbReference type="EMBL" id="CP037423">
    <property type="protein sequence ID" value="QDV46676.1"/>
    <property type="molecule type" value="Genomic_DNA"/>
</dbReference>
<proteinExistence type="predicted"/>
<name>A0A518I0P2_9BACT</name>
<dbReference type="InterPro" id="IPR019734">
    <property type="entry name" value="TPR_rpt"/>
</dbReference>
<evidence type="ECO:0000256" key="4">
    <source>
        <dbReference type="SAM" id="MobiDB-lite"/>
    </source>
</evidence>
<evidence type="ECO:0000313" key="5">
    <source>
        <dbReference type="EMBL" id="QDV46676.1"/>
    </source>
</evidence>
<evidence type="ECO:0000313" key="6">
    <source>
        <dbReference type="Proteomes" id="UP000319004"/>
    </source>
</evidence>